<dbReference type="PANTHER" id="PTHR36456:SF1">
    <property type="entry name" value="UPF0232 PROTEIN SCO3875"/>
    <property type="match status" value="1"/>
</dbReference>
<evidence type="ECO:0000313" key="1">
    <source>
        <dbReference type="EMBL" id="MCQ5341852.1"/>
    </source>
</evidence>
<reference evidence="1 2" key="1">
    <citation type="submission" date="2022-06" db="EMBL/GenBank/DDBJ databases">
        <title>Isolation of gut microbiota from human fecal samples.</title>
        <authorList>
            <person name="Pamer E.G."/>
            <person name="Barat B."/>
            <person name="Waligurski E."/>
            <person name="Medina S."/>
            <person name="Paddock L."/>
            <person name="Mostad J."/>
        </authorList>
    </citation>
    <scope>NUCLEOTIDE SEQUENCE [LARGE SCALE GENOMIC DNA]</scope>
    <source>
        <strain evidence="1 2">DFI.1.1</strain>
    </source>
</reference>
<keyword evidence="2" id="KW-1185">Reference proteome</keyword>
<evidence type="ECO:0000313" key="2">
    <source>
        <dbReference type="Proteomes" id="UP001206692"/>
    </source>
</evidence>
<dbReference type="InterPro" id="IPR007922">
    <property type="entry name" value="DciA-like"/>
</dbReference>
<dbReference type="Proteomes" id="UP001206692">
    <property type="component" value="Unassembled WGS sequence"/>
</dbReference>
<accession>A0ABT1SQ15</accession>
<dbReference type="RefSeq" id="WP_062411813.1">
    <property type="nucleotide sequence ID" value="NZ_JAJCIO010000002.1"/>
</dbReference>
<sequence>MEKRNLKLEKAGLAIPDVLAKHRLLLPYRMYQAKRDWKKIVGEQIAKYSYILDFKNNLMIVAVMNPVYMNYLFMYKNKIIEEFNSYVGHQAIADVRFVKKGKKPVQTVYETLEGETQDVLPEGNIRQIILDDATVANIRRETEKLPDGLREKLVQLRFAQAKRIKAYAVSGFIPCPSCGRWMAKGEKICIFCRSAARHALKMKVRSILEDMPWLSWEKMAGQLDVSVQDKGAEQAYNDVRRNLIYTYIEKVYYEYDTEADDLILALLITRRVPGDIEPKFIENLVAKYRRKPDHHVSPSEP</sequence>
<proteinExistence type="predicted"/>
<dbReference type="EMBL" id="JANGEW010000002">
    <property type="protein sequence ID" value="MCQ5341852.1"/>
    <property type="molecule type" value="Genomic_DNA"/>
</dbReference>
<protein>
    <submittedName>
        <fullName evidence="1">DUF721 domain-containing protein</fullName>
    </submittedName>
</protein>
<dbReference type="PANTHER" id="PTHR36456">
    <property type="entry name" value="UPF0232 PROTEIN SCO3875"/>
    <property type="match status" value="1"/>
</dbReference>
<name>A0ABT1SQ15_9FIRM</name>
<dbReference type="Pfam" id="PF05258">
    <property type="entry name" value="DciA"/>
    <property type="match status" value="1"/>
</dbReference>
<comment type="caution">
    <text evidence="1">The sequence shown here is derived from an EMBL/GenBank/DDBJ whole genome shotgun (WGS) entry which is preliminary data.</text>
</comment>
<gene>
    <name evidence="1" type="ORF">NE675_02205</name>
</gene>
<organism evidence="1 2">
    <name type="scientific">Megasphaera massiliensis</name>
    <dbReference type="NCBI Taxonomy" id="1232428"/>
    <lineage>
        <taxon>Bacteria</taxon>
        <taxon>Bacillati</taxon>
        <taxon>Bacillota</taxon>
        <taxon>Negativicutes</taxon>
        <taxon>Veillonellales</taxon>
        <taxon>Veillonellaceae</taxon>
        <taxon>Megasphaera</taxon>
    </lineage>
</organism>